<dbReference type="GO" id="GO:0003908">
    <property type="term" value="F:methylated-DNA-[protein]-cysteine S-methyltransferase activity"/>
    <property type="evidence" value="ECO:0007669"/>
    <property type="project" value="UniProtKB-UniRule"/>
</dbReference>
<feature type="domain" description="Methylguanine DNA methyltransferase ribonuclease-like" evidence="10">
    <location>
        <begin position="6"/>
        <end position="76"/>
    </location>
</feature>
<dbReference type="EC" id="2.1.1.63" evidence="8"/>
<dbReference type="PANTHER" id="PTHR10815:SF5">
    <property type="entry name" value="METHYLATED-DNA--PROTEIN-CYSTEINE METHYLTRANSFERASE"/>
    <property type="match status" value="1"/>
</dbReference>
<comment type="caution">
    <text evidence="11">The sequence shown here is derived from an EMBL/GenBank/DDBJ whole genome shotgun (WGS) entry which is preliminary data.</text>
</comment>
<dbReference type="CDD" id="cd06445">
    <property type="entry name" value="ATase"/>
    <property type="match status" value="1"/>
</dbReference>
<dbReference type="Pfam" id="PF01035">
    <property type="entry name" value="DNA_binding_1"/>
    <property type="match status" value="1"/>
</dbReference>
<dbReference type="FunFam" id="1.10.10.10:FF:000214">
    <property type="entry name" value="Methylated-DNA--protein-cysteine methyltransferase"/>
    <property type="match status" value="1"/>
</dbReference>
<dbReference type="EMBL" id="JXJX01000012">
    <property type="protein sequence ID" value="PCS05743.1"/>
    <property type="molecule type" value="Genomic_DNA"/>
</dbReference>
<dbReference type="RefSeq" id="WP_231860453.1">
    <property type="nucleotide sequence ID" value="NZ_JXJX01000012.1"/>
</dbReference>
<evidence type="ECO:0000256" key="7">
    <source>
        <dbReference type="ARBA" id="ARBA00049348"/>
    </source>
</evidence>
<dbReference type="HAMAP" id="MF_00772">
    <property type="entry name" value="OGT"/>
    <property type="match status" value="1"/>
</dbReference>
<feature type="active site" description="Nucleophile; methyl group acceptor" evidence="8">
    <location>
        <position position="137"/>
    </location>
</feature>
<dbReference type="STRING" id="1348632.GCA_001591745_01578"/>
<feature type="domain" description="Methylated-DNA-[protein]-cysteine S-methyltransferase DNA binding" evidence="9">
    <location>
        <begin position="81"/>
        <end position="166"/>
    </location>
</feature>
<dbReference type="InterPro" id="IPR008332">
    <property type="entry name" value="MethylG_MeTrfase_N"/>
</dbReference>
<gene>
    <name evidence="11" type="ORF">RU87_GL000453</name>
</gene>
<evidence type="ECO:0000256" key="3">
    <source>
        <dbReference type="ARBA" id="ARBA00022603"/>
    </source>
</evidence>
<dbReference type="Gene3D" id="1.10.10.10">
    <property type="entry name" value="Winged helix-like DNA-binding domain superfamily/Winged helix DNA-binding domain"/>
    <property type="match status" value="1"/>
</dbReference>
<dbReference type="SUPFAM" id="SSF53155">
    <property type="entry name" value="Methylated DNA-protein cysteine methyltransferase domain"/>
    <property type="match status" value="1"/>
</dbReference>
<sequence length="174" mass="19175">MVDMLTTYQSPIGDLTLASNGQQLVGLWLAEQKYFGATLEQPTIEKNDLPIFEKTKTWLDQYFCGQRPDVANLELAPRGSEFRQIVWQLLADIPYGKVMTYGHIAQKVATQMGKPSMSSQAVGAAIAHNPISIIIACHRVIASTGSLTGYAGGIENKAYLLRLEGVDMKRLYVP</sequence>
<keyword evidence="12" id="KW-1185">Reference proteome</keyword>
<dbReference type="Pfam" id="PF02870">
    <property type="entry name" value="Methyltransf_1N"/>
    <property type="match status" value="1"/>
</dbReference>
<dbReference type="GO" id="GO:0032259">
    <property type="term" value="P:methylation"/>
    <property type="evidence" value="ECO:0007669"/>
    <property type="project" value="UniProtKB-KW"/>
</dbReference>
<dbReference type="GO" id="GO:0006307">
    <property type="term" value="P:DNA alkylation repair"/>
    <property type="evidence" value="ECO:0007669"/>
    <property type="project" value="UniProtKB-UniRule"/>
</dbReference>
<keyword evidence="8" id="KW-0963">Cytoplasm</keyword>
<evidence type="ECO:0000259" key="9">
    <source>
        <dbReference type="Pfam" id="PF01035"/>
    </source>
</evidence>
<evidence type="ECO:0000256" key="1">
    <source>
        <dbReference type="ARBA" id="ARBA00001286"/>
    </source>
</evidence>
<evidence type="ECO:0000256" key="5">
    <source>
        <dbReference type="ARBA" id="ARBA00022763"/>
    </source>
</evidence>
<dbReference type="InterPro" id="IPR036631">
    <property type="entry name" value="MGMT_N_sf"/>
</dbReference>
<dbReference type="InterPro" id="IPR036217">
    <property type="entry name" value="MethylDNA_cys_MeTrfase_DNAb"/>
</dbReference>
<proteinExistence type="inferred from homology"/>
<dbReference type="AlphaFoldDB" id="A0A2A5RWZ1"/>
<keyword evidence="4 8" id="KW-0808">Transferase</keyword>
<protein>
    <recommendedName>
        <fullName evidence="8">Methylated-DNA--protein-cysteine methyltransferase</fullName>
        <ecNumber evidence="8">2.1.1.63</ecNumber>
    </recommendedName>
    <alternativeName>
        <fullName evidence="8">6-O-methylguanine-DNA methyltransferase</fullName>
        <shortName evidence="8">MGMT</shortName>
    </alternativeName>
    <alternativeName>
        <fullName evidence="8">O-6-methylguanine-DNA-alkyltransferase</fullName>
    </alternativeName>
</protein>
<keyword evidence="6 8" id="KW-0234">DNA repair</keyword>
<evidence type="ECO:0000313" key="12">
    <source>
        <dbReference type="Proteomes" id="UP000242246"/>
    </source>
</evidence>
<comment type="miscellaneous">
    <text evidence="8">This enzyme catalyzes only one turnover and therefore is not strictly catalytic. According to one definition, an enzyme is a biocatalyst that acts repeatedly and over many reaction cycles.</text>
</comment>
<dbReference type="Proteomes" id="UP000242246">
    <property type="component" value="Unassembled WGS sequence"/>
</dbReference>
<evidence type="ECO:0000259" key="10">
    <source>
        <dbReference type="Pfam" id="PF02870"/>
    </source>
</evidence>
<comment type="subcellular location">
    <subcellularLocation>
        <location evidence="8">Cytoplasm</location>
    </subcellularLocation>
</comment>
<name>A0A2A5RWZ1_9LACT</name>
<dbReference type="Gene3D" id="3.30.160.70">
    <property type="entry name" value="Methylated DNA-protein cysteine methyltransferase domain"/>
    <property type="match status" value="1"/>
</dbReference>
<organism evidence="11 12">
    <name type="scientific">Pseudolactococcus plantarum</name>
    <dbReference type="NCBI Taxonomy" id="1365"/>
    <lineage>
        <taxon>Bacteria</taxon>
        <taxon>Bacillati</taxon>
        <taxon>Bacillota</taxon>
        <taxon>Bacilli</taxon>
        <taxon>Lactobacillales</taxon>
        <taxon>Streptococcaceae</taxon>
        <taxon>Pseudolactococcus</taxon>
    </lineage>
</organism>
<reference evidence="11 12" key="1">
    <citation type="submission" date="2014-12" db="EMBL/GenBank/DDBJ databases">
        <title>Draft genome sequences of 10 type strains of Lactococcus.</title>
        <authorList>
            <person name="Sun Z."/>
            <person name="Zhong Z."/>
            <person name="Liu W."/>
            <person name="Zhang W."/>
            <person name="Zhang H."/>
        </authorList>
    </citation>
    <scope>NUCLEOTIDE SEQUENCE [LARGE SCALE GENOMIC DNA]</scope>
    <source>
        <strain evidence="11 12">DSM 20686</strain>
    </source>
</reference>
<dbReference type="NCBIfam" id="TIGR00589">
    <property type="entry name" value="ogt"/>
    <property type="match status" value="1"/>
</dbReference>
<comment type="function">
    <text evidence="8">Involved in the cellular defense against the biological effects of O6-methylguanine (O6-MeG) and O4-methylthymine (O4-MeT) in DNA. Repairs the methylated nucleobase in DNA by stoichiometrically transferring the methyl group to a cysteine residue in the enzyme. This is a suicide reaction: the enzyme is irreversibly inactivated.</text>
</comment>
<dbReference type="InterPro" id="IPR023546">
    <property type="entry name" value="MGMT"/>
</dbReference>
<evidence type="ECO:0000256" key="6">
    <source>
        <dbReference type="ARBA" id="ARBA00023204"/>
    </source>
</evidence>
<evidence type="ECO:0000313" key="11">
    <source>
        <dbReference type="EMBL" id="PCS05743.1"/>
    </source>
</evidence>
<evidence type="ECO:0000256" key="8">
    <source>
        <dbReference type="HAMAP-Rule" id="MF_00772"/>
    </source>
</evidence>
<keyword evidence="5 8" id="KW-0227">DNA damage</keyword>
<dbReference type="GO" id="GO:0005737">
    <property type="term" value="C:cytoplasm"/>
    <property type="evidence" value="ECO:0007669"/>
    <property type="project" value="UniProtKB-SubCell"/>
</dbReference>
<dbReference type="PANTHER" id="PTHR10815">
    <property type="entry name" value="METHYLATED-DNA--PROTEIN-CYSTEINE METHYLTRANSFERASE"/>
    <property type="match status" value="1"/>
</dbReference>
<comment type="similarity">
    <text evidence="2 8">Belongs to the MGMT family.</text>
</comment>
<dbReference type="InterPro" id="IPR014048">
    <property type="entry name" value="MethylDNA_cys_MeTrfase_DNA-bd"/>
</dbReference>
<accession>A0A2A5RWZ1</accession>
<comment type="catalytic activity">
    <reaction evidence="7 8">
        <text>a 6-O-methyl-2'-deoxyguanosine in DNA + L-cysteinyl-[protein] = S-methyl-L-cysteinyl-[protein] + a 2'-deoxyguanosine in DNA</text>
        <dbReference type="Rhea" id="RHEA:24000"/>
        <dbReference type="Rhea" id="RHEA-COMP:10131"/>
        <dbReference type="Rhea" id="RHEA-COMP:10132"/>
        <dbReference type="Rhea" id="RHEA-COMP:11367"/>
        <dbReference type="Rhea" id="RHEA-COMP:11368"/>
        <dbReference type="ChEBI" id="CHEBI:29950"/>
        <dbReference type="ChEBI" id="CHEBI:82612"/>
        <dbReference type="ChEBI" id="CHEBI:85445"/>
        <dbReference type="ChEBI" id="CHEBI:85448"/>
        <dbReference type="EC" id="2.1.1.63"/>
    </reaction>
</comment>
<dbReference type="InterPro" id="IPR036388">
    <property type="entry name" value="WH-like_DNA-bd_sf"/>
</dbReference>
<evidence type="ECO:0000256" key="4">
    <source>
        <dbReference type="ARBA" id="ARBA00022679"/>
    </source>
</evidence>
<evidence type="ECO:0000256" key="2">
    <source>
        <dbReference type="ARBA" id="ARBA00008711"/>
    </source>
</evidence>
<dbReference type="SUPFAM" id="SSF46767">
    <property type="entry name" value="Methylated DNA-protein cysteine methyltransferase, C-terminal domain"/>
    <property type="match status" value="1"/>
</dbReference>
<keyword evidence="3 8" id="KW-0489">Methyltransferase</keyword>
<comment type="catalytic activity">
    <reaction evidence="1 8">
        <text>a 4-O-methyl-thymidine in DNA + L-cysteinyl-[protein] = a thymidine in DNA + S-methyl-L-cysteinyl-[protein]</text>
        <dbReference type="Rhea" id="RHEA:53428"/>
        <dbReference type="Rhea" id="RHEA-COMP:10131"/>
        <dbReference type="Rhea" id="RHEA-COMP:10132"/>
        <dbReference type="Rhea" id="RHEA-COMP:13555"/>
        <dbReference type="Rhea" id="RHEA-COMP:13556"/>
        <dbReference type="ChEBI" id="CHEBI:29950"/>
        <dbReference type="ChEBI" id="CHEBI:82612"/>
        <dbReference type="ChEBI" id="CHEBI:137386"/>
        <dbReference type="ChEBI" id="CHEBI:137387"/>
        <dbReference type="EC" id="2.1.1.63"/>
    </reaction>
</comment>